<evidence type="ECO:0000313" key="3">
    <source>
        <dbReference type="Proteomes" id="UP000028828"/>
    </source>
</evidence>
<dbReference type="AlphaFoldDB" id="A0A086KUH5"/>
<comment type="caution">
    <text evidence="2">The sequence shown here is derived from an EMBL/GenBank/DDBJ whole genome shotgun (WGS) entry which is preliminary data.</text>
</comment>
<gene>
    <name evidence="2" type="ORF">TGP89_356140</name>
</gene>
<dbReference type="VEuPathDB" id="ToxoDB:TGP89_356140"/>
<reference evidence="2 3" key="1">
    <citation type="submission" date="2014-03" db="EMBL/GenBank/DDBJ databases">
        <authorList>
            <person name="Sibley D."/>
            <person name="Venepally P."/>
            <person name="Karamycheva S."/>
            <person name="Hadjithomas M."/>
            <person name="Khan A."/>
            <person name="Brunk B."/>
            <person name="Roos D."/>
            <person name="Caler E."/>
            <person name="Lorenzi H."/>
        </authorList>
    </citation>
    <scope>NUCLEOTIDE SEQUENCE [LARGE SCALE GENOMIC DNA]</scope>
    <source>
        <strain evidence="3">p89</strain>
    </source>
</reference>
<name>A0A086KUH5_TOXGO</name>
<feature type="compositionally biased region" description="Low complexity" evidence="1">
    <location>
        <begin position="229"/>
        <end position="248"/>
    </location>
</feature>
<feature type="region of interest" description="Disordered" evidence="1">
    <location>
        <begin position="229"/>
        <end position="292"/>
    </location>
</feature>
<dbReference type="EMBL" id="AEYI02000555">
    <property type="protein sequence ID" value="KFG48043.1"/>
    <property type="molecule type" value="Genomic_DNA"/>
</dbReference>
<dbReference type="Proteomes" id="UP000028828">
    <property type="component" value="Unassembled WGS sequence"/>
</dbReference>
<proteinExistence type="predicted"/>
<evidence type="ECO:0000313" key="2">
    <source>
        <dbReference type="EMBL" id="KFG48043.1"/>
    </source>
</evidence>
<sequence length="314" mass="32434">MLSRFPLPCALRLAALKRLFRNAAGNHLNTSSSSPFSSASLSLSAPVWRSSAPRFDGLRASPASFDVLSRTTFLPTPAFKDGELVEAALAAEPDSLFSPSVGLDRGQESFFFVSVDGGKASSGARSGKSAISVRPAFLVDGTSPFLPLFSCTDAGGVTLSELRSPSPFSFSDGSFSTLPEIFDSPRLLPCPRFRFLRFHFCCATTTTSPSAPASSLSASRSAFSSRLFGSSSSPGSVSDLSARARSNAAGGGGTGREQRSGKKETSDESACGSASPVSSSPSASAAPANGWRETGSAVTSLELFACAAEFAEEA</sequence>
<protein>
    <submittedName>
        <fullName evidence="2">Uncharacterized protein</fullName>
    </submittedName>
</protein>
<feature type="compositionally biased region" description="Low complexity" evidence="1">
    <location>
        <begin position="269"/>
        <end position="288"/>
    </location>
</feature>
<accession>A0A086KUH5</accession>
<feature type="compositionally biased region" description="Basic and acidic residues" evidence="1">
    <location>
        <begin position="256"/>
        <end position="266"/>
    </location>
</feature>
<organism evidence="2 3">
    <name type="scientific">Toxoplasma gondii p89</name>
    <dbReference type="NCBI Taxonomy" id="943119"/>
    <lineage>
        <taxon>Eukaryota</taxon>
        <taxon>Sar</taxon>
        <taxon>Alveolata</taxon>
        <taxon>Apicomplexa</taxon>
        <taxon>Conoidasida</taxon>
        <taxon>Coccidia</taxon>
        <taxon>Eucoccidiorida</taxon>
        <taxon>Eimeriorina</taxon>
        <taxon>Sarcocystidae</taxon>
        <taxon>Toxoplasma</taxon>
    </lineage>
</organism>
<evidence type="ECO:0000256" key="1">
    <source>
        <dbReference type="SAM" id="MobiDB-lite"/>
    </source>
</evidence>